<reference evidence="5" key="1">
    <citation type="journal article" date="2020" name="Stud. Mycol.">
        <title>101 Dothideomycetes genomes: a test case for predicting lifestyles and emergence of pathogens.</title>
        <authorList>
            <person name="Haridas S."/>
            <person name="Albert R."/>
            <person name="Binder M."/>
            <person name="Bloem J."/>
            <person name="Labutti K."/>
            <person name="Salamov A."/>
            <person name="Andreopoulos B."/>
            <person name="Baker S."/>
            <person name="Barry K."/>
            <person name="Bills G."/>
            <person name="Bluhm B."/>
            <person name="Cannon C."/>
            <person name="Castanera R."/>
            <person name="Culley D."/>
            <person name="Daum C."/>
            <person name="Ezra D."/>
            <person name="Gonzalez J."/>
            <person name="Henrissat B."/>
            <person name="Kuo A."/>
            <person name="Liang C."/>
            <person name="Lipzen A."/>
            <person name="Lutzoni F."/>
            <person name="Magnuson J."/>
            <person name="Mondo S."/>
            <person name="Nolan M."/>
            <person name="Ohm R."/>
            <person name="Pangilinan J."/>
            <person name="Park H.-J."/>
            <person name="Ramirez L."/>
            <person name="Alfaro M."/>
            <person name="Sun H."/>
            <person name="Tritt A."/>
            <person name="Yoshinaga Y."/>
            <person name="Zwiers L.-H."/>
            <person name="Turgeon B."/>
            <person name="Goodwin S."/>
            <person name="Spatafora J."/>
            <person name="Crous P."/>
            <person name="Grigoriev I."/>
        </authorList>
    </citation>
    <scope>NUCLEOTIDE SEQUENCE</scope>
    <source>
        <strain evidence="5">CBS 473.64</strain>
    </source>
</reference>
<evidence type="ECO:0000256" key="2">
    <source>
        <dbReference type="ARBA" id="ARBA00023002"/>
    </source>
</evidence>
<keyword evidence="2" id="KW-0560">Oxidoreductase</keyword>
<feature type="signal peptide" evidence="3">
    <location>
        <begin position="1"/>
        <end position="21"/>
    </location>
</feature>
<sequence length="598" mass="65252">MRCNILFSAPLTLLLASTAASQNDTNSCKCVPSDPCWPTPSDFAALNDTLSGRLIEGIPPASVCYTSHPNYDAIACDAVLANWFVSDFHASDPISIGWPWWANNPCPPIYPNGTSVTGDTRAGEKGCGVGRYPVYAVNATEEVHVIAAVRFAAERGIRLNVKNTGHSFLGRSTAFGSLSVWTHHLKGIQYQESFRPESCPSNETYTAFTLGAGERDREVYEAAHERNIAVVGGSNQNVGIVGWFSGGGHGPLSSTYGLGVDNVLQVKIVTPDGVFRTVNSCQEPDLFWALRGGGGGTFGVITEVTMKAHPDPQTTLHTFSMSLINLNNLTGFWDLVAYIISETPRLKAAGMQGYGGFEFSDHSFSWQYNVHDKPNGTVEELFAPIAAKLDPEQGKTISYFTKVTHYPNSFASWNDTIGFESVAAGAPVLGSRLLPASALTNDTARLARVLQNITSSIEGLTSFRQLQLHLIANNNTEMIKETSVTPAWRDAVLHFIIIEGHSDADTYEASQPIINDMTKEKVAQLKALAPDSGAYLNECDPFDEDWQNDFWGEHYPRLRELKMQYDPDSLLWCISCVGSEDWAVEESSGRLCQVSPAN</sequence>
<comment type="similarity">
    <text evidence="1">Belongs to the oxygen-dependent FAD-linked oxidoreductase family.</text>
</comment>
<protein>
    <submittedName>
        <fullName evidence="5">FAD-binding domain-containing protein</fullName>
    </submittedName>
</protein>
<dbReference type="Pfam" id="PF08031">
    <property type="entry name" value="BBE"/>
    <property type="match status" value="1"/>
</dbReference>
<dbReference type="PANTHER" id="PTHR13878">
    <property type="entry name" value="GULONOLACTONE OXIDASE"/>
    <property type="match status" value="1"/>
</dbReference>
<dbReference type="InterPro" id="IPR036318">
    <property type="entry name" value="FAD-bd_PCMH-like_sf"/>
</dbReference>
<proteinExistence type="inferred from homology"/>
<dbReference type="OrthoDB" id="9983560at2759"/>
<accession>A0A6A6SBH7</accession>
<dbReference type="InterPro" id="IPR016166">
    <property type="entry name" value="FAD-bd_PCMH"/>
</dbReference>
<dbReference type="Proteomes" id="UP000799753">
    <property type="component" value="Unassembled WGS sequence"/>
</dbReference>
<dbReference type="AlphaFoldDB" id="A0A6A6SBH7"/>
<keyword evidence="3" id="KW-0732">Signal</keyword>
<feature type="chain" id="PRO_5025691136" evidence="3">
    <location>
        <begin position="22"/>
        <end position="598"/>
    </location>
</feature>
<dbReference type="GO" id="GO:0016491">
    <property type="term" value="F:oxidoreductase activity"/>
    <property type="evidence" value="ECO:0007669"/>
    <property type="project" value="UniProtKB-KW"/>
</dbReference>
<dbReference type="Pfam" id="PF01565">
    <property type="entry name" value="FAD_binding_4"/>
    <property type="match status" value="1"/>
</dbReference>
<evidence type="ECO:0000259" key="4">
    <source>
        <dbReference type="PROSITE" id="PS51387"/>
    </source>
</evidence>
<dbReference type="Gene3D" id="3.30.465.10">
    <property type="match status" value="2"/>
</dbReference>
<evidence type="ECO:0000256" key="3">
    <source>
        <dbReference type="SAM" id="SignalP"/>
    </source>
</evidence>
<dbReference type="SUPFAM" id="SSF56176">
    <property type="entry name" value="FAD-binding/transporter-associated domain-like"/>
    <property type="match status" value="1"/>
</dbReference>
<dbReference type="GO" id="GO:0071949">
    <property type="term" value="F:FAD binding"/>
    <property type="evidence" value="ECO:0007669"/>
    <property type="project" value="InterPro"/>
</dbReference>
<dbReference type="InterPro" id="IPR016169">
    <property type="entry name" value="FAD-bd_PCMH_sub2"/>
</dbReference>
<dbReference type="InterPro" id="IPR006094">
    <property type="entry name" value="Oxid_FAD_bind_N"/>
</dbReference>
<feature type="domain" description="FAD-binding PCMH-type" evidence="4">
    <location>
        <begin position="129"/>
        <end position="311"/>
    </location>
</feature>
<dbReference type="PANTHER" id="PTHR13878:SF91">
    <property type="entry name" value="FAD BINDING DOMAIN PROTEIN (AFU_ORTHOLOGUE AFUA_6G12070)-RELATED"/>
    <property type="match status" value="1"/>
</dbReference>
<organism evidence="5 6">
    <name type="scientific">Massarina eburnea CBS 473.64</name>
    <dbReference type="NCBI Taxonomy" id="1395130"/>
    <lineage>
        <taxon>Eukaryota</taxon>
        <taxon>Fungi</taxon>
        <taxon>Dikarya</taxon>
        <taxon>Ascomycota</taxon>
        <taxon>Pezizomycotina</taxon>
        <taxon>Dothideomycetes</taxon>
        <taxon>Pleosporomycetidae</taxon>
        <taxon>Pleosporales</taxon>
        <taxon>Massarineae</taxon>
        <taxon>Massarinaceae</taxon>
        <taxon>Massarina</taxon>
    </lineage>
</organism>
<keyword evidence="6" id="KW-1185">Reference proteome</keyword>
<dbReference type="EMBL" id="MU006778">
    <property type="protein sequence ID" value="KAF2644920.1"/>
    <property type="molecule type" value="Genomic_DNA"/>
</dbReference>
<dbReference type="InterPro" id="IPR050432">
    <property type="entry name" value="FAD-linked_Oxidoreductases_BP"/>
</dbReference>
<evidence type="ECO:0000256" key="1">
    <source>
        <dbReference type="ARBA" id="ARBA00005466"/>
    </source>
</evidence>
<evidence type="ECO:0000313" key="6">
    <source>
        <dbReference type="Proteomes" id="UP000799753"/>
    </source>
</evidence>
<gene>
    <name evidence="5" type="ORF">P280DRAFT_419332</name>
</gene>
<name>A0A6A6SBH7_9PLEO</name>
<dbReference type="PROSITE" id="PS51387">
    <property type="entry name" value="FAD_PCMH"/>
    <property type="match status" value="1"/>
</dbReference>
<evidence type="ECO:0000313" key="5">
    <source>
        <dbReference type="EMBL" id="KAF2644920.1"/>
    </source>
</evidence>
<dbReference type="InterPro" id="IPR012951">
    <property type="entry name" value="BBE"/>
</dbReference>